<dbReference type="PANTHER" id="PTHR11127">
    <property type="entry name" value="60S RIBOSOMAL PROTEIN L14"/>
    <property type="match status" value="1"/>
</dbReference>
<dbReference type="InterPro" id="IPR002784">
    <property type="entry name" value="Ribosomal_eL14_dom"/>
</dbReference>
<gene>
    <name evidence="5" type="ORF">OHC33_000221</name>
</gene>
<keyword evidence="3" id="KW-0687">Ribonucleoprotein</keyword>
<evidence type="ECO:0000313" key="6">
    <source>
        <dbReference type="Proteomes" id="UP001316803"/>
    </source>
</evidence>
<dbReference type="EMBL" id="JAKLMC020000001">
    <property type="protein sequence ID" value="KAK5958379.1"/>
    <property type="molecule type" value="Genomic_DNA"/>
</dbReference>
<proteinExistence type="inferred from homology"/>
<dbReference type="GO" id="GO:0042273">
    <property type="term" value="P:ribosomal large subunit biogenesis"/>
    <property type="evidence" value="ECO:0007669"/>
    <property type="project" value="TreeGrafter"/>
</dbReference>
<accession>A0AAN8EL93</accession>
<dbReference type="Gene3D" id="6.10.250.2270">
    <property type="match status" value="1"/>
</dbReference>
<dbReference type="Proteomes" id="UP001316803">
    <property type="component" value="Unassembled WGS sequence"/>
</dbReference>
<dbReference type="SMART" id="SM00739">
    <property type="entry name" value="KOW"/>
    <property type="match status" value="1"/>
</dbReference>
<dbReference type="GO" id="GO:0003723">
    <property type="term" value="F:RNA binding"/>
    <property type="evidence" value="ECO:0007669"/>
    <property type="project" value="InterPro"/>
</dbReference>
<dbReference type="Gene3D" id="2.30.30.30">
    <property type="match status" value="1"/>
</dbReference>
<dbReference type="InterPro" id="IPR014722">
    <property type="entry name" value="Rib_uL2_dom2"/>
</dbReference>
<dbReference type="GO" id="GO:0003735">
    <property type="term" value="F:structural constituent of ribosome"/>
    <property type="evidence" value="ECO:0007669"/>
    <property type="project" value="InterPro"/>
</dbReference>
<dbReference type="Pfam" id="PF01929">
    <property type="entry name" value="Ribosomal_L14e"/>
    <property type="match status" value="1"/>
</dbReference>
<keyword evidence="2" id="KW-0689">Ribosomal protein</keyword>
<sequence length="149" mass="16808">MTSNADIKPAGWKLVEVGRIVYIRSGPHEGRLGAIVEIIDPGRVLIDGPTKDEARRCPRTPIALSAVSLTAFVIPKLPKAAGTGALAKFWEKEEIDKKWAESSWAKKRDQQERRRNLSDFERFKVMRYKKQANFETQKAFAKIRASAKA</sequence>
<dbReference type="PANTHER" id="PTHR11127:SF2">
    <property type="entry name" value="LARGE RIBOSOMAL SUBUNIT PROTEIN EL14"/>
    <property type="match status" value="1"/>
</dbReference>
<dbReference type="InterPro" id="IPR005824">
    <property type="entry name" value="KOW"/>
</dbReference>
<feature type="domain" description="KOW" evidence="4">
    <location>
        <begin position="14"/>
        <end position="41"/>
    </location>
</feature>
<reference evidence="5 6" key="1">
    <citation type="submission" date="2022-12" db="EMBL/GenBank/DDBJ databases">
        <title>Genomic features and morphological characterization of a novel Knufia sp. strain isolated from spacecraft assembly facility.</title>
        <authorList>
            <person name="Teixeira M."/>
            <person name="Chander A.M."/>
            <person name="Stajich J.E."/>
            <person name="Venkateswaran K."/>
        </authorList>
    </citation>
    <scope>NUCLEOTIDE SEQUENCE [LARGE SCALE GENOMIC DNA]</scope>
    <source>
        <strain evidence="5 6">FJI-L2-BK-P2</strain>
    </source>
</reference>
<keyword evidence="6" id="KW-1185">Reference proteome</keyword>
<dbReference type="SUPFAM" id="SSF50104">
    <property type="entry name" value="Translation proteins SH3-like domain"/>
    <property type="match status" value="1"/>
</dbReference>
<dbReference type="InterPro" id="IPR039660">
    <property type="entry name" value="Ribosomal_eL14"/>
</dbReference>
<comment type="similarity">
    <text evidence="1">Belongs to the eukaryotic ribosomal protein eL14 family.</text>
</comment>
<dbReference type="InterPro" id="IPR008991">
    <property type="entry name" value="Translation_prot_SH3-like_sf"/>
</dbReference>
<dbReference type="Pfam" id="PF00467">
    <property type="entry name" value="KOW"/>
    <property type="match status" value="1"/>
</dbReference>
<evidence type="ECO:0000259" key="4">
    <source>
        <dbReference type="SMART" id="SM00739"/>
    </source>
</evidence>
<comment type="caution">
    <text evidence="5">The sequence shown here is derived from an EMBL/GenBank/DDBJ whole genome shotgun (WGS) entry which is preliminary data.</text>
</comment>
<dbReference type="CDD" id="cd23702">
    <property type="entry name" value="eL14"/>
    <property type="match status" value="1"/>
</dbReference>
<name>A0AAN8EL93_9EURO</name>
<dbReference type="AlphaFoldDB" id="A0AAN8EL93"/>
<organism evidence="5 6">
    <name type="scientific">Knufia fluminis</name>
    <dbReference type="NCBI Taxonomy" id="191047"/>
    <lineage>
        <taxon>Eukaryota</taxon>
        <taxon>Fungi</taxon>
        <taxon>Dikarya</taxon>
        <taxon>Ascomycota</taxon>
        <taxon>Pezizomycotina</taxon>
        <taxon>Eurotiomycetes</taxon>
        <taxon>Chaetothyriomycetidae</taxon>
        <taxon>Chaetothyriales</taxon>
        <taxon>Trichomeriaceae</taxon>
        <taxon>Knufia</taxon>
    </lineage>
</organism>
<dbReference type="GO" id="GO:0006412">
    <property type="term" value="P:translation"/>
    <property type="evidence" value="ECO:0007669"/>
    <property type="project" value="InterPro"/>
</dbReference>
<evidence type="ECO:0000313" key="5">
    <source>
        <dbReference type="EMBL" id="KAK5958379.1"/>
    </source>
</evidence>
<evidence type="ECO:0000256" key="2">
    <source>
        <dbReference type="ARBA" id="ARBA00022980"/>
    </source>
</evidence>
<dbReference type="GO" id="GO:0022625">
    <property type="term" value="C:cytosolic large ribosomal subunit"/>
    <property type="evidence" value="ECO:0007669"/>
    <property type="project" value="TreeGrafter"/>
</dbReference>
<evidence type="ECO:0000256" key="1">
    <source>
        <dbReference type="ARBA" id="ARBA00006592"/>
    </source>
</evidence>
<evidence type="ECO:0000256" key="3">
    <source>
        <dbReference type="ARBA" id="ARBA00023274"/>
    </source>
</evidence>
<protein>
    <recommendedName>
        <fullName evidence="4">KOW domain-containing protein</fullName>
    </recommendedName>
</protein>